<dbReference type="InterPro" id="IPR006935">
    <property type="entry name" value="Helicase/UvrB_N"/>
</dbReference>
<dbReference type="Proteomes" id="UP000197058">
    <property type="component" value="Chromosome"/>
</dbReference>
<dbReference type="Pfam" id="PF04851">
    <property type="entry name" value="ResIII"/>
    <property type="match status" value="1"/>
</dbReference>
<dbReference type="GO" id="GO:0003677">
    <property type="term" value="F:DNA binding"/>
    <property type="evidence" value="ECO:0007669"/>
    <property type="project" value="InterPro"/>
</dbReference>
<dbReference type="AlphaFoldDB" id="A0AAI8DKL7"/>
<name>A0AAI8DKL7_MAMSC</name>
<evidence type="ECO:0000259" key="1">
    <source>
        <dbReference type="PROSITE" id="PS51192"/>
    </source>
</evidence>
<dbReference type="PANTHER" id="PTHR47396:SF1">
    <property type="entry name" value="ATP-DEPENDENT HELICASE IRC3-RELATED"/>
    <property type="match status" value="1"/>
</dbReference>
<evidence type="ECO:0000313" key="2">
    <source>
        <dbReference type="EMBL" id="ASE35448.1"/>
    </source>
</evidence>
<dbReference type="GO" id="GO:0015668">
    <property type="term" value="F:type III site-specific deoxyribonuclease activity"/>
    <property type="evidence" value="ECO:0007669"/>
    <property type="project" value="InterPro"/>
</dbReference>
<evidence type="ECO:0000313" key="3">
    <source>
        <dbReference type="Proteomes" id="UP000197058"/>
    </source>
</evidence>
<dbReference type="REBASE" id="208812">
    <property type="entry name" value="Ssc285IP"/>
</dbReference>
<feature type="domain" description="Helicase ATP-binding" evidence="1">
    <location>
        <begin position="96"/>
        <end position="289"/>
    </location>
</feature>
<dbReference type="InterPro" id="IPR027417">
    <property type="entry name" value="P-loop_NTPase"/>
</dbReference>
<dbReference type="PANTHER" id="PTHR47396">
    <property type="entry name" value="TYPE I RESTRICTION ENZYME ECOKI R PROTEIN"/>
    <property type="match status" value="1"/>
</dbReference>
<dbReference type="InterPro" id="IPR045572">
    <property type="entry name" value="RE_endonuc_C"/>
</dbReference>
<dbReference type="Pfam" id="PF19778">
    <property type="entry name" value="RE_endonuc"/>
    <property type="match status" value="1"/>
</dbReference>
<organism evidence="2 3">
    <name type="scientific">Mammaliicoccus sciuri</name>
    <name type="common">Staphylococcus sciuri</name>
    <dbReference type="NCBI Taxonomy" id="1296"/>
    <lineage>
        <taxon>Bacteria</taxon>
        <taxon>Bacillati</taxon>
        <taxon>Bacillota</taxon>
        <taxon>Bacilli</taxon>
        <taxon>Bacillales</taxon>
        <taxon>Staphylococcaceae</taxon>
        <taxon>Mammaliicoccus</taxon>
    </lineage>
</organism>
<dbReference type="Gene3D" id="3.40.50.300">
    <property type="entry name" value="P-loop containing nucleotide triphosphate hydrolases"/>
    <property type="match status" value="2"/>
</dbReference>
<gene>
    <name evidence="2" type="ORF">CEP64_12925</name>
</gene>
<dbReference type="KEGG" id="sscu:CEP64_12925"/>
<dbReference type="GO" id="GO:0005829">
    <property type="term" value="C:cytosol"/>
    <property type="evidence" value="ECO:0007669"/>
    <property type="project" value="TreeGrafter"/>
</dbReference>
<dbReference type="GO" id="GO:0005524">
    <property type="term" value="F:ATP binding"/>
    <property type="evidence" value="ECO:0007669"/>
    <property type="project" value="InterPro"/>
</dbReference>
<sequence>MKLKYKNQQFQLDAVEAVTSVFEGQPKQTKLSYMMDMGHDKNLTLDITNGFKNAIISLSDIDLLKNIQKNQKKNGLLIDNQLVKMKIGDKDKNTKIDNSRENLTITVEMETGTGKTYTYIKTMFELNKQYGWSKFIIVVPSIAIREGIAKTFESTADHFKQDYGVGIRHFIYNSSQLDKIEAFASDAGINVMIVNTQAFNARGADARRIDMVLDQFRGRRPIDVIAATNPIMIIDEPQSVLGNGSKAELNATRVGLAKFNPLFFINYSATHRDNYNMVYRLDAVDAYQKHLVKKIAVKGIEISGSNASSGYLYVESIKEKPDLKARVQFEKISTAGNIVKISKLIDKGDNIYHISGDIESYKSGFVVSEINAVDQYIEFTNGLKLSVGEVVGNTNEEDLRRIQIRETIQSHLDKEESLFKRGIKALSLFFIDEVVKYKDYKATNDKGIYAIIFEEEYHNLVRERLTDTLLDDKYRAYLEREIQSSEKIHAGYFSIDKKGKAIDSKIKRGSESSDDISAYNLIMKNKERLLSFEEPVRFIFSHSALKEGWDNPNVFQIATLRQTASDIKKRQEIGRGLRLAVDQNGDRQDTQYLGENEVQQVNVLTVIANESYETFARDLQAEIADAIKNRPKFIEPKLFEGRELVITDTNNQVVNKVLVDNTQAAEIWSCLKIGKLITGNKQASDSYQSLSTDEQLSAIQGVLEEDFKAFALPIQNLINSVYNANDLPIVNENKRTILKLNREKYASAEFKQLWSKINRKTYYTVDFDDQEIIEKSIQLINKSLTVMTLKARITEGNMMANETGTTFTVDAKRIADINSPLSSVKYDLIGEIAQNVGLLRKTVGHILAGIHSEQFVKYQSNPENFIVQVSNIINAVKAQNIISHIIYNKLDEVWDEDAIFANSDIQGILGQNVFEAKKHLYDKVRVDSEVEKRFANELDVHNNVEMYVKLPGGFYINTPVGKYNPDWAIVLNEPDKKHVYFVAETKGVSENLELSLKGVENAKIESARKHFKVISNSEITYDVVDSYDKMIDKLSNNS</sequence>
<protein>
    <submittedName>
        <fullName evidence="2">Restriction endonuclease</fullName>
    </submittedName>
</protein>
<dbReference type="SUPFAM" id="SSF52540">
    <property type="entry name" value="P-loop containing nucleoside triphosphate hydrolases"/>
    <property type="match status" value="1"/>
</dbReference>
<dbReference type="PROSITE" id="PS51192">
    <property type="entry name" value="HELICASE_ATP_BIND_1"/>
    <property type="match status" value="1"/>
</dbReference>
<keyword evidence="2" id="KW-0378">Hydrolase</keyword>
<dbReference type="InterPro" id="IPR014001">
    <property type="entry name" value="Helicase_ATP-bd"/>
</dbReference>
<proteinExistence type="predicted"/>
<reference evidence="3" key="1">
    <citation type="submission" date="2017-06" db="EMBL/GenBank/DDBJ databases">
        <title>FDA dAtabase for Regulatory Grade micrObial Sequences (FDA-ARGOS): Supporting development and validation of Infectious Disease Dx tests.</title>
        <authorList>
            <person name="Goldberg B."/>
            <person name="Campos J."/>
            <person name="Tallon L."/>
            <person name="Sadzewicz L."/>
            <person name="Sengamalay N."/>
            <person name="Ott S."/>
            <person name="Godinez A."/>
            <person name="Nagaraj S."/>
            <person name="Vavikolanu K."/>
            <person name="Nadendla S."/>
            <person name="George J."/>
            <person name="Geyer C."/>
            <person name="Sichtig H."/>
        </authorList>
    </citation>
    <scope>NUCLEOTIDE SEQUENCE [LARGE SCALE GENOMIC DNA]</scope>
    <source>
        <strain evidence="3">FDAARGOS_285</strain>
    </source>
</reference>
<keyword evidence="2" id="KW-0540">Nuclease</keyword>
<accession>A0AAI8DKL7</accession>
<dbReference type="RefSeq" id="WP_088592653.1">
    <property type="nucleotide sequence ID" value="NZ_CP022046.2"/>
</dbReference>
<keyword evidence="2" id="KW-0255">Endonuclease</keyword>
<dbReference type="InterPro" id="IPR050742">
    <property type="entry name" value="Helicase_Restrict-Modif_Enz"/>
</dbReference>
<dbReference type="EMBL" id="CP022046">
    <property type="protein sequence ID" value="ASE35448.1"/>
    <property type="molecule type" value="Genomic_DNA"/>
</dbReference>